<comment type="caution">
    <text evidence="5">The sequence shown here is derived from an EMBL/GenBank/DDBJ whole genome shotgun (WGS) entry which is preliminary data.</text>
</comment>
<evidence type="ECO:0000256" key="2">
    <source>
        <dbReference type="ARBA" id="ARBA00023315"/>
    </source>
</evidence>
<dbReference type="NCBIfam" id="NF005921">
    <property type="entry name" value="PRK07922.1"/>
    <property type="match status" value="1"/>
</dbReference>
<dbReference type="PROSITE" id="PS51186">
    <property type="entry name" value="GNAT"/>
    <property type="match status" value="1"/>
</dbReference>
<dbReference type="PATRIC" id="fig|1125718.3.peg.311"/>
<dbReference type="PANTHER" id="PTHR43626">
    <property type="entry name" value="ACYL-COA N-ACYLTRANSFERASE"/>
    <property type="match status" value="1"/>
</dbReference>
<evidence type="ECO:0000256" key="1">
    <source>
        <dbReference type="ARBA" id="ARBA00022679"/>
    </source>
</evidence>
<dbReference type="InterPro" id="IPR000182">
    <property type="entry name" value="GNAT_dom"/>
</dbReference>
<feature type="domain" description="N-acetyltransferase" evidence="4">
    <location>
        <begin position="63"/>
        <end position="209"/>
    </location>
</feature>
<dbReference type="SUPFAM" id="SSF55729">
    <property type="entry name" value="Acyl-CoA N-acyltransferases (Nat)"/>
    <property type="match status" value="1"/>
</dbReference>
<dbReference type="CDD" id="cd04301">
    <property type="entry name" value="NAT_SF"/>
    <property type="match status" value="1"/>
</dbReference>
<dbReference type="RefSeq" id="WP_008729709.1">
    <property type="nucleotide sequence ID" value="NZ_AKFT01000014.1"/>
</dbReference>
<dbReference type="GO" id="GO:0005737">
    <property type="term" value="C:cytoplasm"/>
    <property type="evidence" value="ECO:0007669"/>
    <property type="project" value="TreeGrafter"/>
</dbReference>
<dbReference type="EMBL" id="AKFT01000014">
    <property type="protein sequence ID" value="EJF47382.1"/>
    <property type="molecule type" value="Genomic_DNA"/>
</dbReference>
<name>J0NRD6_9ACTO</name>
<feature type="compositionally biased region" description="Low complexity" evidence="3">
    <location>
        <begin position="42"/>
        <end position="58"/>
    </location>
</feature>
<reference evidence="5 6" key="1">
    <citation type="submission" date="2012-05" db="EMBL/GenBank/DDBJ databases">
        <authorList>
            <person name="Harkins D.M."/>
            <person name="Madupu R."/>
            <person name="Durkin A.S."/>
            <person name="Torralba M."/>
            <person name="Methe B."/>
            <person name="Sutton G.G."/>
            <person name="Nelson K.E."/>
        </authorList>
    </citation>
    <scope>NUCLEOTIDE SEQUENCE [LARGE SCALE GENOMIC DNA]</scope>
    <source>
        <strain evidence="5 6">F0489</strain>
    </source>
</reference>
<proteinExistence type="predicted"/>
<evidence type="ECO:0000313" key="6">
    <source>
        <dbReference type="Proteomes" id="UP000002941"/>
    </source>
</evidence>
<dbReference type="GO" id="GO:0008080">
    <property type="term" value="F:N-acetyltransferase activity"/>
    <property type="evidence" value="ECO:0007669"/>
    <property type="project" value="InterPro"/>
</dbReference>
<dbReference type="OrthoDB" id="9793138at2"/>
<protein>
    <submittedName>
        <fullName evidence="5">Amino-acid N-acetyltransferase</fullName>
    </submittedName>
</protein>
<sequence length="235" mass="24680">MSATHPSTGAGPDPGDQATARTALTGAAGPSGRPGPSGSGAGPSTSGPSEPSGASESSLPWRTVLRAARPADARAIAELVRPYSDRRILIAKDLITYFEDIQEFTVAEGAGALDGAQEGAGGIIGCGALHVMWDDIAEVRTLAVRKDRMHRGVGGAILGELLERARGMGLQRVFCLTFEVDFFTAHGFHPIWGTPVGMDTFAEMVRSHDDGVAEFLDLARVKPNTLGNTRMIIEL</sequence>
<organism evidence="5 6">
    <name type="scientific">Actinomyces massiliensis F0489</name>
    <dbReference type="NCBI Taxonomy" id="1125718"/>
    <lineage>
        <taxon>Bacteria</taxon>
        <taxon>Bacillati</taxon>
        <taxon>Actinomycetota</taxon>
        <taxon>Actinomycetes</taxon>
        <taxon>Actinomycetales</taxon>
        <taxon>Actinomycetaceae</taxon>
        <taxon>Actinomyces</taxon>
    </lineage>
</organism>
<evidence type="ECO:0000259" key="4">
    <source>
        <dbReference type="PROSITE" id="PS51186"/>
    </source>
</evidence>
<gene>
    <name evidence="5" type="ORF">HMPREF1318_2074</name>
</gene>
<dbReference type="InterPro" id="IPR016181">
    <property type="entry name" value="Acyl_CoA_acyltransferase"/>
</dbReference>
<keyword evidence="6" id="KW-1185">Reference proteome</keyword>
<dbReference type="eggNOG" id="COG1246">
    <property type="taxonomic scope" value="Bacteria"/>
</dbReference>
<dbReference type="AlphaFoldDB" id="J0NRD6"/>
<feature type="compositionally biased region" description="Low complexity" evidence="3">
    <location>
        <begin position="18"/>
        <end position="34"/>
    </location>
</feature>
<evidence type="ECO:0000313" key="5">
    <source>
        <dbReference type="EMBL" id="EJF47382.1"/>
    </source>
</evidence>
<feature type="region of interest" description="Disordered" evidence="3">
    <location>
        <begin position="1"/>
        <end position="60"/>
    </location>
</feature>
<accession>J0NRD6</accession>
<dbReference type="InterPro" id="IPR045039">
    <property type="entry name" value="NSI-like"/>
</dbReference>
<dbReference type="Proteomes" id="UP000002941">
    <property type="component" value="Unassembled WGS sequence"/>
</dbReference>
<dbReference type="Gene3D" id="3.40.630.30">
    <property type="match status" value="1"/>
</dbReference>
<dbReference type="PANTHER" id="PTHR43626:SF4">
    <property type="entry name" value="GCN5-RELATED N-ACETYLTRANSFERASE 2, CHLOROPLASTIC"/>
    <property type="match status" value="1"/>
</dbReference>
<evidence type="ECO:0000256" key="3">
    <source>
        <dbReference type="SAM" id="MobiDB-lite"/>
    </source>
</evidence>
<keyword evidence="1 5" id="KW-0808">Transferase</keyword>
<dbReference type="Pfam" id="PF00583">
    <property type="entry name" value="Acetyltransf_1"/>
    <property type="match status" value="1"/>
</dbReference>
<keyword evidence="2" id="KW-0012">Acyltransferase</keyword>